<dbReference type="InterPro" id="IPR002939">
    <property type="entry name" value="DnaJ_C"/>
</dbReference>
<dbReference type="PRINTS" id="PR00625">
    <property type="entry name" value="JDOMAIN"/>
</dbReference>
<dbReference type="FunFam" id="2.60.260.20:FF:000013">
    <property type="entry name" value="DnaJ subfamily B member 11"/>
    <property type="match status" value="1"/>
</dbReference>
<name>A0A2S8GLF2_9BACT</name>
<dbReference type="CDD" id="cd10747">
    <property type="entry name" value="DnaJ_C"/>
    <property type="match status" value="1"/>
</dbReference>
<dbReference type="PANTHER" id="PTHR43096:SF52">
    <property type="entry name" value="DNAJ HOMOLOG 1, MITOCHONDRIAL-RELATED"/>
    <property type="match status" value="1"/>
</dbReference>
<dbReference type="PANTHER" id="PTHR43096">
    <property type="entry name" value="DNAJ HOMOLOG 1, MITOCHONDRIAL-RELATED"/>
    <property type="match status" value="1"/>
</dbReference>
<dbReference type="AlphaFoldDB" id="A0A2S8GLF2"/>
<dbReference type="Proteomes" id="UP000237819">
    <property type="component" value="Unassembled WGS sequence"/>
</dbReference>
<dbReference type="SUPFAM" id="SSF46565">
    <property type="entry name" value="Chaperone J-domain"/>
    <property type="match status" value="1"/>
</dbReference>
<evidence type="ECO:0000313" key="4">
    <source>
        <dbReference type="EMBL" id="PQO45240.1"/>
    </source>
</evidence>
<dbReference type="Gene3D" id="2.60.260.20">
    <property type="entry name" value="Urease metallochaperone UreE, N-terminal domain"/>
    <property type="match status" value="2"/>
</dbReference>
<dbReference type="GO" id="GO:0051082">
    <property type="term" value="F:unfolded protein binding"/>
    <property type="evidence" value="ECO:0007669"/>
    <property type="project" value="InterPro"/>
</dbReference>
<dbReference type="OrthoDB" id="9779889at2"/>
<dbReference type="GO" id="GO:0005737">
    <property type="term" value="C:cytoplasm"/>
    <property type="evidence" value="ECO:0007669"/>
    <property type="project" value="TreeGrafter"/>
</dbReference>
<dbReference type="Pfam" id="PF00226">
    <property type="entry name" value="DnaJ"/>
    <property type="match status" value="1"/>
</dbReference>
<evidence type="ECO:0000256" key="1">
    <source>
        <dbReference type="ARBA" id="ARBA00023186"/>
    </source>
</evidence>
<dbReference type="RefSeq" id="WP_105336220.1">
    <property type="nucleotide sequence ID" value="NZ_PUHZ01000015.1"/>
</dbReference>
<evidence type="ECO:0000313" key="5">
    <source>
        <dbReference type="Proteomes" id="UP000237819"/>
    </source>
</evidence>
<evidence type="ECO:0000259" key="3">
    <source>
        <dbReference type="PROSITE" id="PS50076"/>
    </source>
</evidence>
<reference evidence="4 5" key="1">
    <citation type="submission" date="2018-02" db="EMBL/GenBank/DDBJ databases">
        <title>Comparative genomes isolates from brazilian mangrove.</title>
        <authorList>
            <person name="Araujo J.E."/>
            <person name="Taketani R.G."/>
            <person name="Silva M.C.P."/>
            <person name="Loureco M.V."/>
            <person name="Andreote F.D."/>
        </authorList>
    </citation>
    <scope>NUCLEOTIDE SEQUENCE [LARGE SCALE GENOMIC DNA]</scope>
    <source>
        <strain evidence="4 5">Nap-Phe MGV</strain>
    </source>
</reference>
<dbReference type="CDD" id="cd06257">
    <property type="entry name" value="DnaJ"/>
    <property type="match status" value="1"/>
</dbReference>
<dbReference type="InterPro" id="IPR008971">
    <property type="entry name" value="HSP40/DnaJ_pept-bd"/>
</dbReference>
<dbReference type="InterPro" id="IPR001623">
    <property type="entry name" value="DnaJ_domain"/>
</dbReference>
<dbReference type="Pfam" id="PF01556">
    <property type="entry name" value="DnaJ_C"/>
    <property type="match status" value="1"/>
</dbReference>
<dbReference type="SMART" id="SM00271">
    <property type="entry name" value="DnaJ"/>
    <property type="match status" value="1"/>
</dbReference>
<dbReference type="GO" id="GO:0042026">
    <property type="term" value="P:protein refolding"/>
    <property type="evidence" value="ECO:0007669"/>
    <property type="project" value="TreeGrafter"/>
</dbReference>
<proteinExistence type="predicted"/>
<protein>
    <submittedName>
        <fullName evidence="4">J domain-containing protein</fullName>
    </submittedName>
</protein>
<keyword evidence="1" id="KW-0143">Chaperone</keyword>
<dbReference type="InterPro" id="IPR036869">
    <property type="entry name" value="J_dom_sf"/>
</dbReference>
<sequence>MADDYYQILGVKRSATQEEIRKAYKKLAQKHHPDLNPDDKNAQAKFKEIQNAYDVIGDAEKRKKYDQFGSGFENMGAGPGPGAGPGGFHQQWRGGGGGPGGGQQFEFDLGDIFGGGGGGAGAGGFADMFGFGGGGGGGGTRRRHAPPMRGNDVEYNTTISFRQAMEGGEITLNVRRPGGNLETLTAKYPAGIEDGKKIRLRGQGDAGPGGGPNGDLLIRIQVEPHKYFKRNGKDLEVQVPVTLAEAMLGGSVDVPTPGGTVTMKIPAGSSSGRRLRVRGQGVPDSKGSPGDLYVVLQVAMPEEPTDDLKAAVEAFAEAHPEDPRKDLRW</sequence>
<organism evidence="4 5">
    <name type="scientific">Blastopirellula marina</name>
    <dbReference type="NCBI Taxonomy" id="124"/>
    <lineage>
        <taxon>Bacteria</taxon>
        <taxon>Pseudomonadati</taxon>
        <taxon>Planctomycetota</taxon>
        <taxon>Planctomycetia</taxon>
        <taxon>Pirellulales</taxon>
        <taxon>Pirellulaceae</taxon>
        <taxon>Blastopirellula</taxon>
    </lineage>
</organism>
<dbReference type="EMBL" id="PUHZ01000015">
    <property type="protein sequence ID" value="PQO45240.1"/>
    <property type="molecule type" value="Genomic_DNA"/>
</dbReference>
<dbReference type="Gene3D" id="1.10.287.110">
    <property type="entry name" value="DnaJ domain"/>
    <property type="match status" value="1"/>
</dbReference>
<comment type="caution">
    <text evidence="4">The sequence shown here is derived from an EMBL/GenBank/DDBJ whole genome shotgun (WGS) entry which is preliminary data.</text>
</comment>
<feature type="domain" description="J" evidence="3">
    <location>
        <begin position="4"/>
        <end position="69"/>
    </location>
</feature>
<evidence type="ECO:0000256" key="2">
    <source>
        <dbReference type="SAM" id="MobiDB-lite"/>
    </source>
</evidence>
<feature type="region of interest" description="Disordered" evidence="2">
    <location>
        <begin position="259"/>
        <end position="290"/>
    </location>
</feature>
<gene>
    <name evidence="4" type="ORF">C5Y93_14855</name>
</gene>
<dbReference type="PROSITE" id="PS50076">
    <property type="entry name" value="DNAJ_2"/>
    <property type="match status" value="1"/>
</dbReference>
<dbReference type="SUPFAM" id="SSF49493">
    <property type="entry name" value="HSP40/DnaJ peptide-binding domain"/>
    <property type="match status" value="2"/>
</dbReference>
<accession>A0A2S8GLF2</accession>